<evidence type="ECO:0000259" key="3">
    <source>
        <dbReference type="Pfam" id="PF19305"/>
    </source>
</evidence>
<dbReference type="HOGENOM" id="CLU_026574_3_1_2"/>
<feature type="domain" description="MmgE/PrpD C-terminal" evidence="3">
    <location>
        <begin position="262"/>
        <end position="412"/>
    </location>
</feature>
<organism evidence="4 5">
    <name type="scientific">Methanothermus fervidus (strain ATCC 43054 / DSM 2088 / JCM 10308 / V24 S)</name>
    <dbReference type="NCBI Taxonomy" id="523846"/>
    <lineage>
        <taxon>Archaea</taxon>
        <taxon>Methanobacteriati</taxon>
        <taxon>Methanobacteriota</taxon>
        <taxon>Methanomada group</taxon>
        <taxon>Methanobacteria</taxon>
        <taxon>Methanobacteriales</taxon>
        <taxon>Methanothermaceae</taxon>
        <taxon>Methanothermus</taxon>
    </lineage>
</organism>
<dbReference type="Pfam" id="PF19305">
    <property type="entry name" value="MmgE_PrpD_C"/>
    <property type="match status" value="1"/>
</dbReference>
<dbReference type="InterPro" id="IPR042183">
    <property type="entry name" value="MmgE/PrpD_sf_1"/>
</dbReference>
<keyword evidence="5" id="KW-1185">Reference proteome</keyword>
<evidence type="ECO:0000313" key="4">
    <source>
        <dbReference type="EMBL" id="ADP77468.1"/>
    </source>
</evidence>
<dbReference type="Gene3D" id="1.10.4100.10">
    <property type="entry name" value="2-methylcitrate dehydratase PrpD"/>
    <property type="match status" value="1"/>
</dbReference>
<dbReference type="EMBL" id="CP002278">
    <property type="protein sequence ID" value="ADP77468.1"/>
    <property type="molecule type" value="Genomic_DNA"/>
</dbReference>
<feature type="domain" description="MmgE/PrpD N-terminal" evidence="2">
    <location>
        <begin position="5"/>
        <end position="242"/>
    </location>
</feature>
<dbReference type="InterPro" id="IPR042188">
    <property type="entry name" value="MmgE/PrpD_sf_2"/>
</dbReference>
<dbReference type="PANTHER" id="PTHR16943">
    <property type="entry name" value="2-METHYLCITRATE DEHYDRATASE-RELATED"/>
    <property type="match status" value="1"/>
</dbReference>
<dbReference type="Pfam" id="PF03972">
    <property type="entry name" value="MmgE_PrpD_N"/>
    <property type="match status" value="1"/>
</dbReference>
<dbReference type="SUPFAM" id="SSF103378">
    <property type="entry name" value="2-methylcitrate dehydratase PrpD"/>
    <property type="match status" value="1"/>
</dbReference>
<gene>
    <name evidence="4" type="ordered locus">Mfer_0669</name>
</gene>
<evidence type="ECO:0000259" key="2">
    <source>
        <dbReference type="Pfam" id="PF03972"/>
    </source>
</evidence>
<dbReference type="AlphaFoldDB" id="E3GYT6"/>
<dbReference type="InterPro" id="IPR045337">
    <property type="entry name" value="MmgE_PrpD_C"/>
</dbReference>
<dbReference type="STRING" id="523846.Mfer_0669"/>
<comment type="similarity">
    <text evidence="1">Belongs to the PrpD family.</text>
</comment>
<dbReference type="OrthoDB" id="43639at2157"/>
<dbReference type="InterPro" id="IPR045336">
    <property type="entry name" value="MmgE_PrpD_N"/>
</dbReference>
<reference evidence="4 5" key="1">
    <citation type="journal article" date="2010" name="Stand. Genomic Sci.">
        <title>Complete genome sequence of Methanothermus fervidus type strain (V24S).</title>
        <authorList>
            <person name="Anderson I."/>
            <person name="Djao O.D."/>
            <person name="Misra M."/>
            <person name="Chertkov O."/>
            <person name="Nolan M."/>
            <person name="Lucas S."/>
            <person name="Lapidus A."/>
            <person name="Del Rio T.G."/>
            <person name="Tice H."/>
            <person name="Cheng J.F."/>
            <person name="Tapia R."/>
            <person name="Han C."/>
            <person name="Goodwin L."/>
            <person name="Pitluck S."/>
            <person name="Liolios K."/>
            <person name="Ivanova N."/>
            <person name="Mavromatis K."/>
            <person name="Mikhailova N."/>
            <person name="Pati A."/>
            <person name="Brambilla E."/>
            <person name="Chen A."/>
            <person name="Palaniappan K."/>
            <person name="Land M."/>
            <person name="Hauser L."/>
            <person name="Chang Y.J."/>
            <person name="Jeffries C.D."/>
            <person name="Sikorski J."/>
            <person name="Spring S."/>
            <person name="Rohde M."/>
            <person name="Eichinger K."/>
            <person name="Huber H."/>
            <person name="Wirth R."/>
            <person name="Goker M."/>
            <person name="Detter J.C."/>
            <person name="Woyke T."/>
            <person name="Bristow J."/>
            <person name="Eisen J.A."/>
            <person name="Markowitz V."/>
            <person name="Hugenholtz P."/>
            <person name="Klenk H.P."/>
            <person name="Kyrpides N.C."/>
        </authorList>
    </citation>
    <scope>NUCLEOTIDE SEQUENCE [LARGE SCALE GENOMIC DNA]</scope>
    <source>
        <strain evidence="5">ATCC 43054 / DSM 2088 / JCM 10308 / V24 S</strain>
    </source>
</reference>
<proteinExistence type="inferred from homology"/>
<accession>E3GYT6</accession>
<dbReference type="Proteomes" id="UP000002315">
    <property type="component" value="Chromosome"/>
</dbReference>
<name>E3GYT6_METFV</name>
<protein>
    <submittedName>
        <fullName evidence="4">MmgE/PrpD family protein</fullName>
    </submittedName>
</protein>
<dbReference type="InterPro" id="IPR036148">
    <property type="entry name" value="MmgE/PrpD_sf"/>
</dbReference>
<dbReference type="PANTHER" id="PTHR16943:SF8">
    <property type="entry name" value="2-METHYLCITRATE DEHYDRATASE"/>
    <property type="match status" value="1"/>
</dbReference>
<dbReference type="InterPro" id="IPR005656">
    <property type="entry name" value="MmgE_PrpD"/>
</dbReference>
<sequence length="442" mass="48985">MISKDLANFIKKIKYSKLNKNVVDKVKCSFLDFFGVALRGSREKSGIIAFKSLYKKGKNSTVIGYGKSDEMTASLINGIFAHNTDLDDGHRNALMHPACTVIPAALSLAEKYNVIGKRFIEGIVCGYEVGIAIGISINPEHRERGFHTTGTCGVFAAAAAASKVLNLKKNEIVNAIGLAGTQASGLLESDHAGTMAKHLHAGKAAQSGVISAILAKNGFTGAKTILDGKEGFFNAYSTLDKISIIKRELGKFHIRNTYMKKYPVCRHLHSTLDSGESILKELGIKKLDPNKVKKIIVETYEVAAQHNNYRPKTVEAVRQSLPVSLAILLYKGDLSLENLKEYERLESGVKKIIDKIIIKVDKSLDANKRPSKVCIEFKNRKIEKFTPIPRGEPENPFSKEDILKKFKKLNPEYPIKKLKIIDELEDIEVGALMEELSWKQEQ</sequence>
<evidence type="ECO:0000256" key="1">
    <source>
        <dbReference type="ARBA" id="ARBA00006174"/>
    </source>
</evidence>
<dbReference type="Gene3D" id="3.30.1330.120">
    <property type="entry name" value="2-methylcitrate dehydratase PrpD"/>
    <property type="match status" value="1"/>
</dbReference>
<evidence type="ECO:0000313" key="5">
    <source>
        <dbReference type="Proteomes" id="UP000002315"/>
    </source>
</evidence>
<dbReference type="KEGG" id="mfv:Mfer_0669"/>
<dbReference type="GO" id="GO:0016829">
    <property type="term" value="F:lyase activity"/>
    <property type="evidence" value="ECO:0007669"/>
    <property type="project" value="InterPro"/>
</dbReference>